<keyword evidence="3" id="KW-1185">Reference proteome</keyword>
<dbReference type="InterPro" id="IPR001810">
    <property type="entry name" value="F-box_dom"/>
</dbReference>
<dbReference type="InterPro" id="IPR036047">
    <property type="entry name" value="F-box-like_dom_sf"/>
</dbReference>
<evidence type="ECO:0000313" key="3">
    <source>
        <dbReference type="Proteomes" id="UP001497497"/>
    </source>
</evidence>
<accession>A0AAV2HU45</accession>
<proteinExistence type="predicted"/>
<dbReference type="SUPFAM" id="SSF81383">
    <property type="entry name" value="F-box domain"/>
    <property type="match status" value="1"/>
</dbReference>
<feature type="domain" description="F-box" evidence="1">
    <location>
        <begin position="1"/>
        <end position="47"/>
    </location>
</feature>
<name>A0AAV2HU45_LYMST</name>
<feature type="non-terminal residue" evidence="2">
    <location>
        <position position="1"/>
    </location>
</feature>
<sequence>LPSEVLQVILRNIGGCDFTNFKRASKRSNSVANDLERRSKPSVWKRFVFQDFLRPCIECLAPWISSSDDNDLILWKGLYIRLYRTSILKGKTIFVSKKLTYSEGAQLVNDVKFFYNHLFLIISPKLGNFIHLADRMRRRAHMKSANPESQLPCCDLILSPASLVIEGASNSDIILRTIEASCPLQEELPETGDLITYVCLNHAGDFSKGAFMSVWGDTCIIYRRECLYEEKDIRIFSYKHSSDVDLIRTISLKTSLIGVVSLAYNEDRVVVVCTNRIICLFENASAYIVPVFQYTMSKEPLKVKMLGDFIIVLFDDGDIETTHVLTSDVMTLADWQQLDLSELEETHCPILKYSLFRIMDIILQGHLFAFITDFGFLFISYLDSLDHECLVRNLQHACDVPLNPDGFVSRMTVDQEDGLKFAVVERFYNVSMWVSAVHVISIDLLQ</sequence>
<organism evidence="2 3">
    <name type="scientific">Lymnaea stagnalis</name>
    <name type="common">Great pond snail</name>
    <name type="synonym">Helix stagnalis</name>
    <dbReference type="NCBI Taxonomy" id="6523"/>
    <lineage>
        <taxon>Eukaryota</taxon>
        <taxon>Metazoa</taxon>
        <taxon>Spiralia</taxon>
        <taxon>Lophotrochozoa</taxon>
        <taxon>Mollusca</taxon>
        <taxon>Gastropoda</taxon>
        <taxon>Heterobranchia</taxon>
        <taxon>Euthyneura</taxon>
        <taxon>Panpulmonata</taxon>
        <taxon>Hygrophila</taxon>
        <taxon>Lymnaeoidea</taxon>
        <taxon>Lymnaeidae</taxon>
        <taxon>Lymnaea</taxon>
    </lineage>
</organism>
<dbReference type="Proteomes" id="UP001497497">
    <property type="component" value="Unassembled WGS sequence"/>
</dbReference>
<dbReference type="AlphaFoldDB" id="A0AAV2HU45"/>
<dbReference type="SUPFAM" id="SSF50978">
    <property type="entry name" value="WD40 repeat-like"/>
    <property type="match status" value="1"/>
</dbReference>
<dbReference type="PROSITE" id="PS50181">
    <property type="entry name" value="FBOX"/>
    <property type="match status" value="1"/>
</dbReference>
<protein>
    <recommendedName>
        <fullName evidence="1">F-box domain-containing protein</fullName>
    </recommendedName>
</protein>
<comment type="caution">
    <text evidence="2">The sequence shown here is derived from an EMBL/GenBank/DDBJ whole genome shotgun (WGS) entry which is preliminary data.</text>
</comment>
<dbReference type="EMBL" id="CAXITT010000244">
    <property type="protein sequence ID" value="CAL1536989.1"/>
    <property type="molecule type" value="Genomic_DNA"/>
</dbReference>
<gene>
    <name evidence="2" type="ORF">GSLYS_00010902001</name>
</gene>
<dbReference type="InterPro" id="IPR036322">
    <property type="entry name" value="WD40_repeat_dom_sf"/>
</dbReference>
<evidence type="ECO:0000313" key="2">
    <source>
        <dbReference type="EMBL" id="CAL1536989.1"/>
    </source>
</evidence>
<evidence type="ECO:0000259" key="1">
    <source>
        <dbReference type="PROSITE" id="PS50181"/>
    </source>
</evidence>
<reference evidence="2 3" key="1">
    <citation type="submission" date="2024-04" db="EMBL/GenBank/DDBJ databases">
        <authorList>
            <consortium name="Genoscope - CEA"/>
            <person name="William W."/>
        </authorList>
    </citation>
    <scope>NUCLEOTIDE SEQUENCE [LARGE SCALE GENOMIC DNA]</scope>
</reference>